<evidence type="ECO:0000313" key="2">
    <source>
        <dbReference type="Proteomes" id="UP000000249"/>
    </source>
</evidence>
<dbReference type="Proteomes" id="UP000000249">
    <property type="component" value="Chromosome 2"/>
</dbReference>
<dbReference type="AlphaFoldDB" id="A0A0H3AH44"/>
<accession>A0A0H3AH44</accession>
<sequence>MMKTLKKRMMLLAAQTLPYLKELREDETGNIVNVDNTPSQLKYDITALEDELYRASIATMQNDEAKKLGFEFSAKVDEVAKLLIAQKDNLDLQEVIFDFLVEFPEYSEAFK</sequence>
<dbReference type="KEGG" id="vco:VC0395_0789"/>
<reference evidence="1 2" key="1">
    <citation type="submission" date="2007-03" db="EMBL/GenBank/DDBJ databases">
        <authorList>
            <person name="Heidelberg J."/>
        </authorList>
    </citation>
    <scope>NUCLEOTIDE SEQUENCE [LARGE SCALE GENOMIC DNA]</scope>
    <source>
        <strain evidence="2">ATCC 39541 / Classical Ogawa 395 / O395</strain>
    </source>
</reference>
<organism evidence="1 2">
    <name type="scientific">Vibrio cholerae serotype O1 (strain ATCC 39541 / Classical Ogawa 395 / O395)</name>
    <dbReference type="NCBI Taxonomy" id="345073"/>
    <lineage>
        <taxon>Bacteria</taxon>
        <taxon>Pseudomonadati</taxon>
        <taxon>Pseudomonadota</taxon>
        <taxon>Gammaproteobacteria</taxon>
        <taxon>Vibrionales</taxon>
        <taxon>Vibrionaceae</taxon>
        <taxon>Vibrio</taxon>
    </lineage>
</organism>
<protein>
    <submittedName>
        <fullName evidence="1">Uncharacterized protein</fullName>
    </submittedName>
</protein>
<dbReference type="RefSeq" id="WP_000978438.1">
    <property type="nucleotide sequence ID" value="NC_009456.1"/>
</dbReference>
<evidence type="ECO:0000313" key="1">
    <source>
        <dbReference type="EMBL" id="ABQ19293.1"/>
    </source>
</evidence>
<name>A0A0H3AH44_VIBC3</name>
<gene>
    <name evidence="1" type="ordered locus">VC0395_0789</name>
</gene>
<dbReference type="EMBL" id="CP000626">
    <property type="protein sequence ID" value="ABQ19293.1"/>
    <property type="molecule type" value="Genomic_DNA"/>
</dbReference>
<proteinExistence type="predicted"/>